<dbReference type="SMART" id="SM00852">
    <property type="entry name" value="MoCF_biosynth"/>
    <property type="match status" value="1"/>
</dbReference>
<dbReference type="Gene3D" id="3.30.70.2860">
    <property type="match status" value="1"/>
</dbReference>
<dbReference type="Pfam" id="PF02464">
    <property type="entry name" value="CinA"/>
    <property type="match status" value="1"/>
</dbReference>
<dbReference type="InterPro" id="IPR008135">
    <property type="entry name" value="Competence-induced_CinA"/>
</dbReference>
<dbReference type="eggNOG" id="COG1546">
    <property type="taxonomic scope" value="Bacteria"/>
</dbReference>
<dbReference type="STRING" id="1142394.PSMK_19260"/>
<proteinExistence type="inferred from homology"/>
<dbReference type="SUPFAM" id="SSF53218">
    <property type="entry name" value="Molybdenum cofactor biosynthesis proteins"/>
    <property type="match status" value="1"/>
</dbReference>
<dbReference type="CDD" id="cd00885">
    <property type="entry name" value="cinA"/>
    <property type="match status" value="1"/>
</dbReference>
<comment type="similarity">
    <text evidence="1">Belongs to the CinA family.</text>
</comment>
<evidence type="ECO:0000313" key="4">
    <source>
        <dbReference type="Proteomes" id="UP000007881"/>
    </source>
</evidence>
<evidence type="ECO:0000256" key="1">
    <source>
        <dbReference type="HAMAP-Rule" id="MF_00226"/>
    </source>
</evidence>
<accession>I0IFP7</accession>
<name>I0IFP7_PHYMF</name>
<dbReference type="eggNOG" id="COG1058">
    <property type="taxonomic scope" value="Bacteria"/>
</dbReference>
<evidence type="ECO:0000259" key="2">
    <source>
        <dbReference type="SMART" id="SM00852"/>
    </source>
</evidence>
<dbReference type="Gene3D" id="3.40.980.10">
    <property type="entry name" value="MoaB/Mog-like domain"/>
    <property type="match status" value="1"/>
</dbReference>
<gene>
    <name evidence="3" type="ordered locus">PSMK_19260</name>
</gene>
<dbReference type="PANTHER" id="PTHR13939">
    <property type="entry name" value="NICOTINAMIDE-NUCLEOTIDE AMIDOHYDROLASE PNCC"/>
    <property type="match status" value="1"/>
</dbReference>
<dbReference type="InterPro" id="IPR041424">
    <property type="entry name" value="CinA_KH"/>
</dbReference>
<dbReference type="HOGENOM" id="CLU_030805_9_2_0"/>
<dbReference type="KEGG" id="phm:PSMK_19260"/>
<dbReference type="AlphaFoldDB" id="I0IFP7"/>
<dbReference type="InterPro" id="IPR050101">
    <property type="entry name" value="CinA"/>
</dbReference>
<keyword evidence="4" id="KW-1185">Reference proteome</keyword>
<dbReference type="Pfam" id="PF00994">
    <property type="entry name" value="MoCF_biosynth"/>
    <property type="match status" value="1"/>
</dbReference>
<dbReference type="Pfam" id="PF18146">
    <property type="entry name" value="CinA_KH"/>
    <property type="match status" value="1"/>
</dbReference>
<dbReference type="EMBL" id="AP012338">
    <property type="protein sequence ID" value="BAM04085.1"/>
    <property type="molecule type" value="Genomic_DNA"/>
</dbReference>
<dbReference type="NCBIfam" id="TIGR00200">
    <property type="entry name" value="cinA_nterm"/>
    <property type="match status" value="1"/>
</dbReference>
<feature type="domain" description="MoaB/Mog" evidence="2">
    <location>
        <begin position="3"/>
        <end position="178"/>
    </location>
</feature>
<dbReference type="InterPro" id="IPR036425">
    <property type="entry name" value="MoaB/Mog-like_dom_sf"/>
</dbReference>
<sequence>MAILLSIGDELALGQTVDTNTAFMAAGLAERGVMTRMHLTVADEHAALAAAFRQAVRLEAASPDPAPGLVIASGGLGPTEDDLTREALAEAMGVGLGTDEEALAAVRSFFSGIGKAMPPRNEIQAQKPIGSRFLPNPHGTAPGIHAVIEGVNVFVTPGVPREMRAMFSDAILPLAVPDDDGGGVLVTSKVATFGMGESDVSQRLAAIMARGRNPTVGTTVAAGYCSVRLRAEAASGREARAMLEAVAGEVEAALGPVCFGRDEETLENATVTLLLEKGLTVTTAESCTGGLVSEMLTRVPGSSGCCRGGWVTYDNAMKSAELGVAAATLAQHGAVSAEVVKEMAEGAREHARCDFGIALSGVAGPGGGTQEKPVGTVWIALAGGAGVRAWRGRFRGDRATVRDRAAKCALQLLRLRVLGEDTRSIQWLQPEAP</sequence>
<protein>
    <recommendedName>
        <fullName evidence="1">CinA-like protein</fullName>
    </recommendedName>
</protein>
<dbReference type="PIRSF" id="PIRSF006728">
    <property type="entry name" value="CinA"/>
    <property type="match status" value="1"/>
</dbReference>
<organism evidence="3 4">
    <name type="scientific">Phycisphaera mikurensis (strain NBRC 102666 / KCTC 22515 / FYK2301M01)</name>
    <dbReference type="NCBI Taxonomy" id="1142394"/>
    <lineage>
        <taxon>Bacteria</taxon>
        <taxon>Pseudomonadati</taxon>
        <taxon>Planctomycetota</taxon>
        <taxon>Phycisphaerae</taxon>
        <taxon>Phycisphaerales</taxon>
        <taxon>Phycisphaeraceae</taxon>
        <taxon>Phycisphaera</taxon>
    </lineage>
</organism>
<dbReference type="HAMAP" id="MF_00226_B">
    <property type="entry name" value="CinA_B"/>
    <property type="match status" value="1"/>
</dbReference>
<dbReference type="InterPro" id="IPR036653">
    <property type="entry name" value="CinA-like_C"/>
</dbReference>
<dbReference type="RefSeq" id="WP_014437303.1">
    <property type="nucleotide sequence ID" value="NC_017080.1"/>
</dbReference>
<dbReference type="PANTHER" id="PTHR13939:SF0">
    <property type="entry name" value="NMN AMIDOHYDROLASE-LIKE PROTEIN YFAY"/>
    <property type="match status" value="1"/>
</dbReference>
<dbReference type="NCBIfam" id="NF001813">
    <property type="entry name" value="PRK00549.1"/>
    <property type="match status" value="1"/>
</dbReference>
<dbReference type="Gene3D" id="3.90.950.20">
    <property type="entry name" value="CinA-like"/>
    <property type="match status" value="1"/>
</dbReference>
<dbReference type="NCBIfam" id="TIGR00199">
    <property type="entry name" value="PncC_domain"/>
    <property type="match status" value="1"/>
</dbReference>
<evidence type="ECO:0000313" key="3">
    <source>
        <dbReference type="EMBL" id="BAM04085.1"/>
    </source>
</evidence>
<dbReference type="InterPro" id="IPR008136">
    <property type="entry name" value="CinA_C"/>
</dbReference>
<dbReference type="Proteomes" id="UP000007881">
    <property type="component" value="Chromosome"/>
</dbReference>
<reference evidence="3 4" key="1">
    <citation type="submission" date="2012-02" db="EMBL/GenBank/DDBJ databases">
        <title>Complete genome sequence of Phycisphaera mikurensis NBRC 102666.</title>
        <authorList>
            <person name="Ankai A."/>
            <person name="Hosoyama A."/>
            <person name="Terui Y."/>
            <person name="Sekine M."/>
            <person name="Fukai R."/>
            <person name="Kato Y."/>
            <person name="Nakamura S."/>
            <person name="Yamada-Narita S."/>
            <person name="Kawakoshi A."/>
            <person name="Fukunaga Y."/>
            <person name="Yamazaki S."/>
            <person name="Fujita N."/>
        </authorList>
    </citation>
    <scope>NUCLEOTIDE SEQUENCE [LARGE SCALE GENOMIC DNA]</scope>
    <source>
        <strain evidence="4">NBRC 102666 / KCTC 22515 / FYK2301M01</strain>
    </source>
</reference>
<dbReference type="OrthoDB" id="9801454at2"/>
<dbReference type="SUPFAM" id="SSF142433">
    <property type="entry name" value="CinA-like"/>
    <property type="match status" value="1"/>
</dbReference>
<dbReference type="InterPro" id="IPR001453">
    <property type="entry name" value="MoaB/Mog_dom"/>
</dbReference>